<gene>
    <name evidence="1" type="ORF">SAMN05216605_115123</name>
</gene>
<accession>A0A1G8M9K2</accession>
<dbReference type="EMBL" id="FNCO01000015">
    <property type="protein sequence ID" value="SDI64555.1"/>
    <property type="molecule type" value="Genomic_DNA"/>
</dbReference>
<dbReference type="Proteomes" id="UP000182894">
    <property type="component" value="Unassembled WGS sequence"/>
</dbReference>
<reference evidence="2" key="1">
    <citation type="submission" date="2016-10" db="EMBL/GenBank/DDBJ databases">
        <authorList>
            <person name="Varghese N."/>
            <person name="Submissions S."/>
        </authorList>
    </citation>
    <scope>NUCLEOTIDE SEQUENCE [LARGE SCALE GENOMIC DNA]</scope>
    <source>
        <strain evidence="2">ATCC 700689</strain>
    </source>
</reference>
<evidence type="ECO:0000313" key="2">
    <source>
        <dbReference type="Proteomes" id="UP000182894"/>
    </source>
</evidence>
<keyword evidence="2" id="KW-1185">Reference proteome</keyword>
<sequence>MRRVGRRRCTCPTAFATVVTSSSSYRSRGSHDTLACPIWARDFQLFDECHRAWLQRDTLGNFQRLDVRREAWLQRRPCRRRPRLRGQRMRCVGHRRCTCPTAFATVVTSSSSYRSRGSHDTLACPIWARDFQLFDECHRAWLQRDTLGNFQRLDVRREAWLQRRPCRRRPRLRGQRMRCVGHRRCTCPTAFATVVTSSSSYRSRGSHDTLACPIWA</sequence>
<evidence type="ECO:0000313" key="1">
    <source>
        <dbReference type="EMBL" id="SDI64555.1"/>
    </source>
</evidence>
<organism evidence="1 2">
    <name type="scientific">Pseudomonas abietaniphila</name>
    <dbReference type="NCBI Taxonomy" id="89065"/>
    <lineage>
        <taxon>Bacteria</taxon>
        <taxon>Pseudomonadati</taxon>
        <taxon>Pseudomonadota</taxon>
        <taxon>Gammaproteobacteria</taxon>
        <taxon>Pseudomonadales</taxon>
        <taxon>Pseudomonadaceae</taxon>
        <taxon>Pseudomonas</taxon>
    </lineage>
</organism>
<name>A0A1G8M9K2_9PSED</name>
<dbReference type="AlphaFoldDB" id="A0A1G8M9K2"/>
<protein>
    <submittedName>
        <fullName evidence="1">Uncharacterized protein</fullName>
    </submittedName>
</protein>
<proteinExistence type="predicted"/>